<keyword evidence="6 8" id="KW-0012">Acyltransferase</keyword>
<dbReference type="FunFam" id="3.30.420.40:FF:000040">
    <property type="entry name" value="tRNA N6-adenosine threonylcarbamoyltransferase"/>
    <property type="match status" value="1"/>
</dbReference>
<dbReference type="RefSeq" id="WP_072904718.1">
    <property type="nucleotide sequence ID" value="NZ_FQZT01000001.1"/>
</dbReference>
<dbReference type="PANTHER" id="PTHR11735:SF6">
    <property type="entry name" value="TRNA N6-ADENOSINE THREONYLCARBAMOYLTRANSFERASE, MITOCHONDRIAL"/>
    <property type="match status" value="1"/>
</dbReference>
<feature type="binding site" evidence="8">
    <location>
        <position position="115"/>
    </location>
    <ligand>
        <name>Fe cation</name>
        <dbReference type="ChEBI" id="CHEBI:24875"/>
    </ligand>
</feature>
<dbReference type="FunFam" id="3.30.420.40:FF:000012">
    <property type="entry name" value="tRNA N6-adenosine threonylcarbamoyltransferase"/>
    <property type="match status" value="1"/>
</dbReference>
<comment type="cofactor">
    <cofactor evidence="8">
        <name>Fe(2+)</name>
        <dbReference type="ChEBI" id="CHEBI:29033"/>
    </cofactor>
    <text evidence="8">Binds 1 Fe(2+) ion per subunit.</text>
</comment>
<comment type="function">
    <text evidence="8">Required for the formation of a threonylcarbamoyl group on adenosine at position 37 (t(6)A37) in tRNAs that read codons beginning with adenine. Is involved in the transfer of the threonylcarbamoyl moiety of threonylcarbamoyl-AMP (TC-AMP) to the N6 group of A37, together with TsaE and TsaB. TsaD likely plays a direct catalytic role in this reaction.</text>
</comment>
<feature type="binding site" evidence="8">
    <location>
        <position position="183"/>
    </location>
    <ligand>
        <name>substrate</name>
    </ligand>
</feature>
<keyword evidence="3 8" id="KW-0819">tRNA processing</keyword>
<dbReference type="GO" id="GO:0002949">
    <property type="term" value="P:tRNA threonylcarbamoyladenosine modification"/>
    <property type="evidence" value="ECO:0007669"/>
    <property type="project" value="UniProtKB-UniRule"/>
</dbReference>
<evidence type="ECO:0000256" key="5">
    <source>
        <dbReference type="ARBA" id="ARBA00023004"/>
    </source>
</evidence>
<reference evidence="10 11" key="1">
    <citation type="submission" date="2016-11" db="EMBL/GenBank/DDBJ databases">
        <authorList>
            <person name="Jaros S."/>
            <person name="Januszkiewicz K."/>
            <person name="Wedrychowicz H."/>
        </authorList>
    </citation>
    <scope>NUCLEOTIDE SEQUENCE [LARGE SCALE GENOMIC DNA]</scope>
    <source>
        <strain evidence="10 11">DSM 5091</strain>
    </source>
</reference>
<evidence type="ECO:0000313" key="11">
    <source>
        <dbReference type="Proteomes" id="UP000184171"/>
    </source>
</evidence>
<dbReference type="InterPro" id="IPR000905">
    <property type="entry name" value="Gcp-like_dom"/>
</dbReference>
<dbReference type="EC" id="2.3.1.234" evidence="8"/>
<dbReference type="CDD" id="cd24133">
    <property type="entry name" value="ASKHA_NBD_TsaD_bac"/>
    <property type="match status" value="1"/>
</dbReference>
<feature type="binding site" evidence="8">
    <location>
        <begin position="133"/>
        <end position="137"/>
    </location>
    <ligand>
        <name>substrate</name>
    </ligand>
</feature>
<dbReference type="OrthoDB" id="9806197at2"/>
<dbReference type="Proteomes" id="UP000184171">
    <property type="component" value="Unassembled WGS sequence"/>
</dbReference>
<feature type="binding site" evidence="8">
    <location>
        <position position="111"/>
    </location>
    <ligand>
        <name>Fe cation</name>
        <dbReference type="ChEBI" id="CHEBI:24875"/>
    </ligand>
</feature>
<keyword evidence="4 8" id="KW-0479">Metal-binding</keyword>
<dbReference type="InterPro" id="IPR043129">
    <property type="entry name" value="ATPase_NBD"/>
</dbReference>
<feature type="binding site" evidence="8">
    <location>
        <position position="179"/>
    </location>
    <ligand>
        <name>substrate</name>
    </ligand>
</feature>
<accession>A0A1M6B2P1</accession>
<evidence type="ECO:0000256" key="8">
    <source>
        <dbReference type="HAMAP-Rule" id="MF_01445"/>
    </source>
</evidence>
<evidence type="ECO:0000256" key="4">
    <source>
        <dbReference type="ARBA" id="ARBA00022723"/>
    </source>
</evidence>
<evidence type="ECO:0000256" key="7">
    <source>
        <dbReference type="ARBA" id="ARBA00048117"/>
    </source>
</evidence>
<evidence type="ECO:0000256" key="6">
    <source>
        <dbReference type="ARBA" id="ARBA00023315"/>
    </source>
</evidence>
<sequence length="340" mass="36388">MLLLALESSCDETAAAVVRDGKEILSNLISSQIDVHAAYGGVVPELASRRHLEVINPLVDDALQRAGVEKNQLDGVVVTRGPGLIGALLVGLSFAKAFAYAQQIPVIGVHHIEGHILAIQLEKQVEYPFLALAVSGGHTHLFRVDGIGQYRLLGRTVDDAAGEAFDKVAKMLGLGYPGGPIIDKLAQESDDGDIVFPRPLLKKDNYDFSFSGMKTAVLNYLNKLDAEPDKEQLGQISSAFQTATVDVLTKKALRAAEAEGLTRIVVAGGVACNSGLRKRFAELAETERLDVFFPSPILCADNAAMLAVAGHHYLQQGHRSNLDLNAVSSWPLEQAGIFSG</sequence>
<evidence type="ECO:0000256" key="1">
    <source>
        <dbReference type="ARBA" id="ARBA00022490"/>
    </source>
</evidence>
<comment type="catalytic activity">
    <reaction evidence="7 8">
        <text>L-threonylcarbamoyladenylate + adenosine(37) in tRNA = N(6)-L-threonylcarbamoyladenosine(37) in tRNA + AMP + H(+)</text>
        <dbReference type="Rhea" id="RHEA:37059"/>
        <dbReference type="Rhea" id="RHEA-COMP:10162"/>
        <dbReference type="Rhea" id="RHEA-COMP:10163"/>
        <dbReference type="ChEBI" id="CHEBI:15378"/>
        <dbReference type="ChEBI" id="CHEBI:73682"/>
        <dbReference type="ChEBI" id="CHEBI:74411"/>
        <dbReference type="ChEBI" id="CHEBI:74418"/>
        <dbReference type="ChEBI" id="CHEBI:456215"/>
        <dbReference type="EC" id="2.3.1.234"/>
    </reaction>
</comment>
<keyword evidence="11" id="KW-1185">Reference proteome</keyword>
<dbReference type="NCBIfam" id="TIGR00329">
    <property type="entry name" value="gcp_kae1"/>
    <property type="match status" value="1"/>
</dbReference>
<dbReference type="GO" id="GO:0061711">
    <property type="term" value="F:tRNA N(6)-L-threonylcarbamoyladenine synthase activity"/>
    <property type="evidence" value="ECO:0007669"/>
    <property type="project" value="UniProtKB-EC"/>
</dbReference>
<dbReference type="AlphaFoldDB" id="A0A1M6B2P1"/>
<proteinExistence type="inferred from homology"/>
<keyword evidence="5 8" id="KW-0408">Iron</keyword>
<evidence type="ECO:0000256" key="2">
    <source>
        <dbReference type="ARBA" id="ARBA00022679"/>
    </source>
</evidence>
<comment type="subcellular location">
    <subcellularLocation>
        <location evidence="8">Cytoplasm</location>
    </subcellularLocation>
</comment>
<keyword evidence="2 8" id="KW-0808">Transferase</keyword>
<dbReference type="PANTHER" id="PTHR11735">
    <property type="entry name" value="TRNA N6-ADENOSINE THREONYLCARBAMOYLTRANSFERASE"/>
    <property type="match status" value="1"/>
</dbReference>
<gene>
    <name evidence="8" type="primary">tsaD</name>
    <name evidence="10" type="ORF">SAMN02745165_00018</name>
</gene>
<dbReference type="STRING" id="1122189.SAMN02745165_00018"/>
<feature type="binding site" evidence="8">
    <location>
        <position position="273"/>
    </location>
    <ligand>
        <name>substrate</name>
    </ligand>
</feature>
<dbReference type="SUPFAM" id="SSF53067">
    <property type="entry name" value="Actin-like ATPase domain"/>
    <property type="match status" value="2"/>
</dbReference>
<dbReference type="InterPro" id="IPR022450">
    <property type="entry name" value="TsaD"/>
</dbReference>
<dbReference type="Gene3D" id="3.30.420.40">
    <property type="match status" value="2"/>
</dbReference>
<keyword evidence="1 8" id="KW-0963">Cytoplasm</keyword>
<dbReference type="InterPro" id="IPR017861">
    <property type="entry name" value="KAE1/TsaD"/>
</dbReference>
<evidence type="ECO:0000313" key="10">
    <source>
        <dbReference type="EMBL" id="SHI43019.1"/>
    </source>
</evidence>
<comment type="similarity">
    <text evidence="8">Belongs to the KAE1 / TsaD family.</text>
</comment>
<evidence type="ECO:0000256" key="3">
    <source>
        <dbReference type="ARBA" id="ARBA00022694"/>
    </source>
</evidence>
<dbReference type="PRINTS" id="PR00789">
    <property type="entry name" value="OSIALOPTASE"/>
</dbReference>
<feature type="domain" description="Gcp-like" evidence="9">
    <location>
        <begin position="23"/>
        <end position="307"/>
    </location>
</feature>
<dbReference type="HAMAP" id="MF_01445">
    <property type="entry name" value="TsaD"/>
    <property type="match status" value="1"/>
</dbReference>
<dbReference type="EMBL" id="FQZT01000001">
    <property type="protein sequence ID" value="SHI43019.1"/>
    <property type="molecule type" value="Genomic_DNA"/>
</dbReference>
<organism evidence="10 11">
    <name type="scientific">Malonomonas rubra DSM 5091</name>
    <dbReference type="NCBI Taxonomy" id="1122189"/>
    <lineage>
        <taxon>Bacteria</taxon>
        <taxon>Pseudomonadati</taxon>
        <taxon>Thermodesulfobacteriota</taxon>
        <taxon>Desulfuromonadia</taxon>
        <taxon>Desulfuromonadales</taxon>
        <taxon>Geopsychrobacteraceae</taxon>
        <taxon>Malonomonas</taxon>
    </lineage>
</organism>
<evidence type="ECO:0000259" key="9">
    <source>
        <dbReference type="Pfam" id="PF00814"/>
    </source>
</evidence>
<protein>
    <recommendedName>
        <fullName evidence="8">tRNA N6-adenosine threonylcarbamoyltransferase</fullName>
        <ecNumber evidence="8">2.3.1.234</ecNumber>
    </recommendedName>
    <alternativeName>
        <fullName evidence="8">N6-L-threonylcarbamoyladenine synthase</fullName>
        <shortName evidence="8">t(6)A synthase</shortName>
    </alternativeName>
    <alternativeName>
        <fullName evidence="8">t(6)A37 threonylcarbamoyladenosine biosynthesis protein TsaD</fullName>
    </alternativeName>
    <alternativeName>
        <fullName evidence="8">tRNA threonylcarbamoyladenosine biosynthesis protein TsaD</fullName>
    </alternativeName>
</protein>
<feature type="binding site" evidence="8">
    <location>
        <position position="166"/>
    </location>
    <ligand>
        <name>substrate</name>
    </ligand>
</feature>
<dbReference type="GO" id="GO:0005737">
    <property type="term" value="C:cytoplasm"/>
    <property type="evidence" value="ECO:0007669"/>
    <property type="project" value="UniProtKB-SubCell"/>
</dbReference>
<name>A0A1M6B2P1_MALRU</name>
<feature type="binding site" evidence="8">
    <location>
        <position position="301"/>
    </location>
    <ligand>
        <name>Fe cation</name>
        <dbReference type="ChEBI" id="CHEBI:24875"/>
    </ligand>
</feature>
<dbReference type="NCBIfam" id="TIGR03723">
    <property type="entry name" value="T6A_TsaD_YgjD"/>
    <property type="match status" value="1"/>
</dbReference>
<dbReference type="GO" id="GO:0005506">
    <property type="term" value="F:iron ion binding"/>
    <property type="evidence" value="ECO:0007669"/>
    <property type="project" value="UniProtKB-UniRule"/>
</dbReference>
<dbReference type="Pfam" id="PF00814">
    <property type="entry name" value="TsaD"/>
    <property type="match status" value="1"/>
</dbReference>